<protein>
    <submittedName>
        <fullName evidence="3">NERD domain-containing protein</fullName>
    </submittedName>
</protein>
<evidence type="ECO:0000256" key="1">
    <source>
        <dbReference type="SAM" id="Phobius"/>
    </source>
</evidence>
<dbReference type="Proteomes" id="UP001515100">
    <property type="component" value="Unassembled WGS sequence"/>
</dbReference>
<evidence type="ECO:0000313" key="4">
    <source>
        <dbReference type="Proteomes" id="UP001515100"/>
    </source>
</evidence>
<gene>
    <name evidence="3" type="ORF">ESP62_013060</name>
</gene>
<name>A0A641AKJ9_9ACTN</name>
<dbReference type="AlphaFoldDB" id="A0A641AKJ9"/>
<dbReference type="InterPro" id="IPR011528">
    <property type="entry name" value="NERD"/>
</dbReference>
<reference evidence="3" key="1">
    <citation type="submission" date="2019-09" db="EMBL/GenBank/DDBJ databases">
        <authorList>
            <person name="Li J."/>
        </authorList>
    </citation>
    <scope>NUCLEOTIDE SEQUENCE [LARGE SCALE GENOMIC DNA]</scope>
    <source>
        <strain evidence="3">NRBC 14897</strain>
    </source>
</reference>
<evidence type="ECO:0000313" key="3">
    <source>
        <dbReference type="EMBL" id="KAA1376357.1"/>
    </source>
</evidence>
<keyword evidence="1" id="KW-0472">Membrane</keyword>
<dbReference type="Pfam" id="PF08378">
    <property type="entry name" value="NERD"/>
    <property type="match status" value="1"/>
</dbReference>
<proteinExistence type="predicted"/>
<keyword evidence="4" id="KW-1185">Reference proteome</keyword>
<accession>A0A641AKJ9</accession>
<keyword evidence="1" id="KW-0812">Transmembrane</keyword>
<feature type="transmembrane region" description="Helical" evidence="1">
    <location>
        <begin position="27"/>
        <end position="49"/>
    </location>
</feature>
<dbReference type="RefSeq" id="WP_129184311.1">
    <property type="nucleotide sequence ID" value="NZ_JAGIOG010000001.1"/>
</dbReference>
<dbReference type="EMBL" id="SDPP02000003">
    <property type="protein sequence ID" value="KAA1376357.1"/>
    <property type="molecule type" value="Genomic_DNA"/>
</dbReference>
<evidence type="ECO:0000259" key="2">
    <source>
        <dbReference type="Pfam" id="PF08378"/>
    </source>
</evidence>
<sequence length="258" mass="28719">MSSTRTYSGRQLRSLWGAFLRKNRRSIVVVVAVEIISFSIGTWALLHAFGDGPVVTYLLGALHAAIVAILYFTLRISFIAANQDAVRQMRGDFGETFTRDELKKAKRRRLIWGWVDSITVSGGDIDHLVVTRGGGLVAIDSKWRSSTIGSDIERSAGAALKSAGRATSVLRHLGYFKREHTARRRADERSVVVTPLVALWGPISHDVPPAARVQDVDFIAGTQLVGWLRQRSSEKISRRAAKVLLDELEDFRKEHQQS</sequence>
<feature type="domain" description="NERD" evidence="2">
    <location>
        <begin position="90"/>
        <end position="150"/>
    </location>
</feature>
<feature type="transmembrane region" description="Helical" evidence="1">
    <location>
        <begin position="55"/>
        <end position="74"/>
    </location>
</feature>
<comment type="caution">
    <text evidence="3">The sequence shown here is derived from an EMBL/GenBank/DDBJ whole genome shotgun (WGS) entry which is preliminary data.</text>
</comment>
<dbReference type="OrthoDB" id="3785014at2"/>
<organism evidence="3 4">
    <name type="scientific">Aeromicrobium fastidiosum</name>
    <dbReference type="NCBI Taxonomy" id="52699"/>
    <lineage>
        <taxon>Bacteria</taxon>
        <taxon>Bacillati</taxon>
        <taxon>Actinomycetota</taxon>
        <taxon>Actinomycetes</taxon>
        <taxon>Propionibacteriales</taxon>
        <taxon>Nocardioidaceae</taxon>
        <taxon>Aeromicrobium</taxon>
    </lineage>
</organism>
<keyword evidence="1" id="KW-1133">Transmembrane helix</keyword>